<sequence length="198" mass="22404">MPNASRYAVVILHEIYGINHHIRREHDKWQRRGFDVYIPALFPHTTPFGYAQQDKAYRHFSENVGFDPTRVVALLTKLRAKYSKLLVVGYSVGATHAWLAARSDLCDGVICHYGSRIRQYSDIAPPCPALIIIARYEPSFDTLLMQQELEKLPLVQCVMFDAPHGFCDADSPAFNAELAHQASEKAAEFVDAIILEKT</sequence>
<dbReference type="Pfam" id="PF01738">
    <property type="entry name" value="DLH"/>
    <property type="match status" value="1"/>
</dbReference>
<dbReference type="InterPro" id="IPR051049">
    <property type="entry name" value="Dienelactone_hydrolase-like"/>
</dbReference>
<dbReference type="Proteomes" id="UP001057860">
    <property type="component" value="Chromosome"/>
</dbReference>
<organism evidence="2 3">
    <name type="scientific">Yersinia alsatica</name>
    <dbReference type="NCBI Taxonomy" id="2890317"/>
    <lineage>
        <taxon>Bacteria</taxon>
        <taxon>Pseudomonadati</taxon>
        <taxon>Pseudomonadota</taxon>
        <taxon>Gammaproteobacteria</taxon>
        <taxon>Enterobacterales</taxon>
        <taxon>Yersiniaceae</taxon>
        <taxon>Yersinia</taxon>
    </lineage>
</organism>
<dbReference type="EMBL" id="CP104006">
    <property type="protein sequence ID" value="UWM44740.1"/>
    <property type="molecule type" value="Genomic_DNA"/>
</dbReference>
<reference evidence="2" key="1">
    <citation type="submission" date="2022-08" db="EMBL/GenBank/DDBJ databases">
        <authorList>
            <person name="Bogun A."/>
            <person name="Kislichkina A."/>
            <person name="Solomentsev V."/>
            <person name="Skryabin Y."/>
            <person name="Sizova A."/>
            <person name="Platonov M."/>
            <person name="Dentovskaya S."/>
        </authorList>
    </citation>
    <scope>NUCLEOTIDE SEQUENCE</scope>
    <source>
        <strain evidence="2">SCPM-O-B-7604</strain>
    </source>
</reference>
<gene>
    <name evidence="2" type="ORF">N0H69_19130</name>
</gene>
<dbReference type="SUPFAM" id="SSF53474">
    <property type="entry name" value="alpha/beta-Hydrolases"/>
    <property type="match status" value="1"/>
</dbReference>
<feature type="domain" description="Dienelactone hydrolase" evidence="1">
    <location>
        <begin position="6"/>
        <end position="191"/>
    </location>
</feature>
<dbReference type="GO" id="GO:0016787">
    <property type="term" value="F:hydrolase activity"/>
    <property type="evidence" value="ECO:0007669"/>
    <property type="project" value="UniProtKB-KW"/>
</dbReference>
<keyword evidence="2" id="KW-0378">Hydrolase</keyword>
<dbReference type="InterPro" id="IPR002925">
    <property type="entry name" value="Dienelactn_hydro"/>
</dbReference>
<evidence type="ECO:0000313" key="3">
    <source>
        <dbReference type="Proteomes" id="UP001057860"/>
    </source>
</evidence>
<protein>
    <submittedName>
        <fullName evidence="2">Dienelactone hydrolase family protein</fullName>
    </submittedName>
</protein>
<dbReference type="RefSeq" id="WP_050151476.1">
    <property type="nucleotide sequence ID" value="NZ_CABHWX010000182.1"/>
</dbReference>
<accession>A0ABY5UPQ5</accession>
<dbReference type="PANTHER" id="PTHR46623">
    <property type="entry name" value="CARBOXYMETHYLENEBUTENOLIDASE-RELATED"/>
    <property type="match status" value="1"/>
</dbReference>
<name>A0ABY5UPQ5_9GAMM</name>
<dbReference type="PANTHER" id="PTHR46623:SF6">
    <property type="entry name" value="ALPHA_BETA-HYDROLASES SUPERFAMILY PROTEIN"/>
    <property type="match status" value="1"/>
</dbReference>
<proteinExistence type="predicted"/>
<dbReference type="InterPro" id="IPR029058">
    <property type="entry name" value="AB_hydrolase_fold"/>
</dbReference>
<dbReference type="GeneID" id="75142159"/>
<evidence type="ECO:0000259" key="1">
    <source>
        <dbReference type="Pfam" id="PF01738"/>
    </source>
</evidence>
<keyword evidence="3" id="KW-1185">Reference proteome</keyword>
<dbReference type="Gene3D" id="3.40.50.1820">
    <property type="entry name" value="alpha/beta hydrolase"/>
    <property type="match status" value="1"/>
</dbReference>
<evidence type="ECO:0000313" key="2">
    <source>
        <dbReference type="EMBL" id="UWM44740.1"/>
    </source>
</evidence>